<dbReference type="Proteomes" id="UP000077755">
    <property type="component" value="Chromosome 2"/>
</dbReference>
<reference evidence="6" key="2">
    <citation type="submission" date="2022-03" db="EMBL/GenBank/DDBJ databases">
        <title>Draft title - Genomic analysis of global carrot germplasm unveils the trajectory of domestication and the origin of high carotenoid orange carrot.</title>
        <authorList>
            <person name="Iorizzo M."/>
            <person name="Ellison S."/>
            <person name="Senalik D."/>
            <person name="Macko-Podgorni A."/>
            <person name="Grzebelus D."/>
            <person name="Bostan H."/>
            <person name="Rolling W."/>
            <person name="Curaba J."/>
            <person name="Simon P."/>
        </authorList>
    </citation>
    <scope>NUCLEOTIDE SEQUENCE</scope>
    <source>
        <tissue evidence="6">Leaf</tissue>
    </source>
</reference>
<feature type="region of interest" description="Disordered" evidence="3">
    <location>
        <begin position="707"/>
        <end position="964"/>
    </location>
</feature>
<feature type="compositionally biased region" description="Polar residues" evidence="3">
    <location>
        <begin position="758"/>
        <end position="770"/>
    </location>
</feature>
<dbReference type="Pfam" id="PF23042">
    <property type="entry name" value="KOW1_SPT5"/>
    <property type="match status" value="1"/>
</dbReference>
<keyword evidence="7" id="KW-1185">Reference proteome</keyword>
<dbReference type="PANTHER" id="PTHR11125:SF8">
    <property type="entry name" value="PROTEIN RNA-DIRECTED DNA METHYLATION 3"/>
    <property type="match status" value="1"/>
</dbReference>
<feature type="compositionally biased region" description="Basic and acidic residues" evidence="3">
    <location>
        <begin position="1201"/>
        <end position="1215"/>
    </location>
</feature>
<dbReference type="Pfam" id="PF03439">
    <property type="entry name" value="Spt5-NGN"/>
    <property type="match status" value="1"/>
</dbReference>
<evidence type="ECO:0000256" key="3">
    <source>
        <dbReference type="SAM" id="MobiDB-lite"/>
    </source>
</evidence>
<evidence type="ECO:0000259" key="4">
    <source>
        <dbReference type="SMART" id="SM00739"/>
    </source>
</evidence>
<feature type="region of interest" description="Disordered" evidence="3">
    <location>
        <begin position="1049"/>
        <end position="1142"/>
    </location>
</feature>
<dbReference type="Gene3D" id="2.30.30.30">
    <property type="match status" value="1"/>
</dbReference>
<dbReference type="GO" id="GO:0032044">
    <property type="term" value="C:DSIF complex"/>
    <property type="evidence" value="ECO:0007669"/>
    <property type="project" value="TreeGrafter"/>
</dbReference>
<feature type="domain" description="KOW" evidence="4">
    <location>
        <begin position="637"/>
        <end position="664"/>
    </location>
</feature>
<feature type="region of interest" description="Disordered" evidence="3">
    <location>
        <begin position="1173"/>
        <end position="1224"/>
    </location>
</feature>
<dbReference type="OrthoDB" id="28901at2759"/>
<feature type="compositionally biased region" description="Gly residues" evidence="3">
    <location>
        <begin position="771"/>
        <end position="798"/>
    </location>
</feature>
<dbReference type="EMBL" id="CP093344">
    <property type="protein sequence ID" value="WOG87987.1"/>
    <property type="molecule type" value="Genomic_DNA"/>
</dbReference>
<dbReference type="InterPro" id="IPR005100">
    <property type="entry name" value="NGN-domain"/>
</dbReference>
<feature type="compositionally biased region" description="Polar residues" evidence="3">
    <location>
        <begin position="737"/>
        <end position="749"/>
    </location>
</feature>
<reference evidence="5" key="1">
    <citation type="journal article" date="2016" name="Nat. Genet.">
        <title>A high-quality carrot genome assembly provides new insights into carotenoid accumulation and asterid genome evolution.</title>
        <authorList>
            <person name="Iorizzo M."/>
            <person name="Ellison S."/>
            <person name="Senalik D."/>
            <person name="Zeng P."/>
            <person name="Satapoomin P."/>
            <person name="Huang J."/>
            <person name="Bowman M."/>
            <person name="Iovene M."/>
            <person name="Sanseverino W."/>
            <person name="Cavagnaro P."/>
            <person name="Yildiz M."/>
            <person name="Macko-Podgorni A."/>
            <person name="Moranska E."/>
            <person name="Grzebelus E."/>
            <person name="Grzebelus D."/>
            <person name="Ashrafi H."/>
            <person name="Zheng Z."/>
            <person name="Cheng S."/>
            <person name="Spooner D."/>
            <person name="Van Deynze A."/>
            <person name="Simon P."/>
        </authorList>
    </citation>
    <scope>NUCLEOTIDE SEQUENCE [LARGE SCALE GENOMIC DNA]</scope>
    <source>
        <tissue evidence="5">Leaf</tissue>
    </source>
</reference>
<evidence type="ECO:0000313" key="7">
    <source>
        <dbReference type="Proteomes" id="UP000077755"/>
    </source>
</evidence>
<dbReference type="InterPro" id="IPR039659">
    <property type="entry name" value="SPT5"/>
</dbReference>
<dbReference type="GO" id="GO:0006368">
    <property type="term" value="P:transcription elongation by RNA polymerase II"/>
    <property type="evidence" value="ECO:0007669"/>
    <property type="project" value="TreeGrafter"/>
</dbReference>
<dbReference type="GO" id="GO:0032784">
    <property type="term" value="P:regulation of DNA-templated transcription elongation"/>
    <property type="evidence" value="ECO:0007669"/>
    <property type="project" value="InterPro"/>
</dbReference>
<dbReference type="InterPro" id="IPR041977">
    <property type="entry name" value="KOW_Spt5_4"/>
</dbReference>
<dbReference type="KEGG" id="dcr:108207970"/>
<feature type="compositionally biased region" description="Polar residues" evidence="3">
    <location>
        <begin position="1133"/>
        <end position="1142"/>
    </location>
</feature>
<feature type="domain" description="KOW" evidence="4">
    <location>
        <begin position="480"/>
        <end position="507"/>
    </location>
</feature>
<protein>
    <recommendedName>
        <fullName evidence="4">KOW domain-containing protein</fullName>
    </recommendedName>
</protein>
<dbReference type="CDD" id="cd06084">
    <property type="entry name" value="KOW_Spt5_4"/>
    <property type="match status" value="1"/>
</dbReference>
<dbReference type="CDD" id="cd09888">
    <property type="entry name" value="NGN_Euk"/>
    <property type="match status" value="1"/>
</dbReference>
<accession>A0A166DR09</accession>
<dbReference type="GO" id="GO:0006357">
    <property type="term" value="P:regulation of transcription by RNA polymerase II"/>
    <property type="evidence" value="ECO:0007669"/>
    <property type="project" value="InterPro"/>
</dbReference>
<sequence length="1224" mass="132872">MESKGKEIVTEKGKGKLNHSSASSGFRERKNSDGVLRFLDIAASVADGENDSSSGDSFIDDQNVGTDYQEDEIPSTAIVKQETETAIDFPFAQNVEDMNVEELERLVLARYKPGSSLVTYAEDEAEELIHQNTEIPSLEYKSASKTPTIWKVKCKVGREKHSAVCLMHKFVEFQNLGKMLQIVSAFAVERVKGFLYIEAYKQCDVYEACTGICSMYPRGMVPVSEKELSCLFNVHRSSSNISTGTWVRLKKGKYKGDLAQVTAVNGSRRKAMLKLIPRIDLQFVTQKFLGGVAAMKNAVPAQKLISSSELEEIRPLIKNRRDRDTDEVYEILDGMMLKDGYLYKKVSLDSLSCCVVQPSEDDLLKFENCTNEDPGDKEWLSELFGEQKKRLMTKSDSFNMEGEDSSSISMEDLSKVSKVQDLVLFREKEYGLVISIESDDICKVLTESPQGQSVVDLKLSEIKKLSCERKFTASDRQHNIIYTNSRVHVVEGPLQGRVGIVKHIYRGIIFVYDKTVLENGGYFCCKSQDCVKIKVSGVSSKDKGGELLSSGANDVSSSSKSYLLPAKSTKENINNWDSQNLEITKISGVPGKGKGYEVEGLGTDDLLSSSKSPLSTKQATKENTDNRKYNLGGKDVIFTVGQSLKIRMGPLKGYCCQIQELSHSKIMVKLDSQPNAHAVKPEHLLGVQERSPAKPSVQARIRKISRGKEKIQRKSDAGKNAATSFGSQEWSKEWNKTKTLTKQVDGPQNKQRKKVLCSKQTETSVRNVGESTGGRSGRGGGRGEFGRGRGGGRGVPGRGRGRGRGEPGRGRGGGRGEPGRGRGGGRSEPGRGRGGRGGRGGEFGGGSGGGQGEFGRGRGGGRGESGRGRGAGRAGKALIGRGRGSGRGDKEQFHMGMGSVNQFNTVKGNGQHNTERVDGQFKMGRGDGQFNMGKGNGRDSMDQLNIGRGNGRGGNMGRGSNNQFDMGQGRRDQFNMGWESQQGGKEHFVMGRGGKEQFNMGRSRVNQFNTVWGNGQHNRERGDGQVNMVQGNGQDSMDHFNIGRGNGRGGNMGRGSNNQFDMGRGSNNQFGMGRGSQQGGKEHFVMGRGGKEQFNMGRGNGQGGQSYSLGGRTGTGGSRGGRGPSGRGISCDRGQSSGWNGQDNKKYLANYGKQMGSPFDSNGSQAGAIGWQSAAGQTGNQTRSRFSGASNAGMQGNAEAVGRKRGAEMMGDHTESWGYKKWKQ</sequence>
<feature type="compositionally biased region" description="Gly residues" evidence="3">
    <location>
        <begin position="1111"/>
        <end position="1126"/>
    </location>
</feature>
<feature type="region of interest" description="Disordered" evidence="3">
    <location>
        <begin position="1"/>
        <end position="29"/>
    </location>
</feature>
<feature type="compositionally biased region" description="Basic and acidic residues" evidence="3">
    <location>
        <begin position="1"/>
        <end position="14"/>
    </location>
</feature>
<feature type="compositionally biased region" description="Basic and acidic residues" evidence="3">
    <location>
        <begin position="1080"/>
        <end position="1091"/>
    </location>
</feature>
<evidence type="ECO:0000256" key="1">
    <source>
        <dbReference type="ARBA" id="ARBA00004123"/>
    </source>
</evidence>
<gene>
    <name evidence="5" type="ORF">DCAR_006401</name>
    <name evidence="6" type="ORF">DCAR_0207220</name>
</gene>
<feature type="compositionally biased region" description="Polar residues" evidence="3">
    <location>
        <begin position="1174"/>
        <end position="1194"/>
    </location>
</feature>
<name>A0A166DR09_DAUCS</name>
<evidence type="ECO:0000313" key="6">
    <source>
        <dbReference type="EMBL" id="WOG87987.1"/>
    </source>
</evidence>
<evidence type="ECO:0000313" key="5">
    <source>
        <dbReference type="EMBL" id="KZN05564.1"/>
    </source>
</evidence>
<feature type="compositionally biased region" description="Polar residues" evidence="3">
    <location>
        <begin position="899"/>
        <end position="912"/>
    </location>
</feature>
<dbReference type="InterPro" id="IPR039385">
    <property type="entry name" value="NGN_Euk"/>
</dbReference>
<dbReference type="STRING" id="79200.A0A166DR09"/>
<dbReference type="AlphaFoldDB" id="A0A166DR09"/>
<dbReference type="PANTHER" id="PTHR11125">
    <property type="entry name" value="SUPPRESSOR OF TY 5"/>
    <property type="match status" value="1"/>
</dbReference>
<comment type="subcellular location">
    <subcellularLocation>
        <location evidence="1">Nucleus</location>
    </subcellularLocation>
</comment>
<feature type="domain" description="KOW" evidence="4">
    <location>
        <begin position="240"/>
        <end position="267"/>
    </location>
</feature>
<proteinExistence type="predicted"/>
<dbReference type="Pfam" id="PF23291">
    <property type="entry name" value="KOW4_SPT5"/>
    <property type="match status" value="1"/>
</dbReference>
<feature type="compositionally biased region" description="Gly residues" evidence="3">
    <location>
        <begin position="810"/>
        <end position="827"/>
    </location>
</feature>
<dbReference type="GO" id="GO:0003729">
    <property type="term" value="F:mRNA binding"/>
    <property type="evidence" value="ECO:0007669"/>
    <property type="project" value="TreeGrafter"/>
</dbReference>
<feature type="compositionally biased region" description="Basic and acidic residues" evidence="3">
    <location>
        <begin position="707"/>
        <end position="717"/>
    </location>
</feature>
<dbReference type="InterPro" id="IPR014722">
    <property type="entry name" value="Rib_uL2_dom2"/>
</dbReference>
<organism evidence="5">
    <name type="scientific">Daucus carota subsp. sativus</name>
    <name type="common">Carrot</name>
    <dbReference type="NCBI Taxonomy" id="79200"/>
    <lineage>
        <taxon>Eukaryota</taxon>
        <taxon>Viridiplantae</taxon>
        <taxon>Streptophyta</taxon>
        <taxon>Embryophyta</taxon>
        <taxon>Tracheophyta</taxon>
        <taxon>Spermatophyta</taxon>
        <taxon>Magnoliopsida</taxon>
        <taxon>eudicotyledons</taxon>
        <taxon>Gunneridae</taxon>
        <taxon>Pentapetalae</taxon>
        <taxon>asterids</taxon>
        <taxon>campanulids</taxon>
        <taxon>Apiales</taxon>
        <taxon>Apiaceae</taxon>
        <taxon>Apioideae</taxon>
        <taxon>Scandiceae</taxon>
        <taxon>Daucinae</taxon>
        <taxon>Daucus</taxon>
        <taxon>Daucus sect. Daucus</taxon>
    </lineage>
</organism>
<feature type="compositionally biased region" description="Gly residues" evidence="3">
    <location>
        <begin position="835"/>
        <end position="873"/>
    </location>
</feature>
<dbReference type="Gramene" id="KZN05564">
    <property type="protein sequence ID" value="KZN05564"/>
    <property type="gene ID" value="DCAR_006401"/>
</dbReference>
<evidence type="ECO:0000256" key="2">
    <source>
        <dbReference type="ARBA" id="ARBA00023242"/>
    </source>
</evidence>
<keyword evidence="2" id="KW-0539">Nucleus</keyword>
<dbReference type="EMBL" id="LNRQ01000002">
    <property type="protein sequence ID" value="KZN05564.1"/>
    <property type="molecule type" value="Genomic_DNA"/>
</dbReference>
<dbReference type="Gene3D" id="3.30.70.940">
    <property type="entry name" value="NusG, N-terminal domain"/>
    <property type="match status" value="1"/>
</dbReference>
<dbReference type="SMART" id="SM00739">
    <property type="entry name" value="KOW"/>
    <property type="match status" value="3"/>
</dbReference>
<dbReference type="InterPro" id="IPR036735">
    <property type="entry name" value="NGN_dom_sf"/>
</dbReference>
<feature type="compositionally biased region" description="Gly residues" evidence="3">
    <location>
        <begin position="948"/>
        <end position="957"/>
    </location>
</feature>
<dbReference type="InterPro" id="IPR005824">
    <property type="entry name" value="KOW"/>
</dbReference>
<dbReference type="CDD" id="cd06081">
    <property type="entry name" value="KOW_Spt5_1"/>
    <property type="match status" value="1"/>
</dbReference>
<dbReference type="InterPro" id="IPR041973">
    <property type="entry name" value="KOW_Spt5_1"/>
</dbReference>